<keyword evidence="2" id="KW-0472">Membrane</keyword>
<feature type="transmembrane region" description="Helical" evidence="2">
    <location>
        <begin position="61"/>
        <end position="77"/>
    </location>
</feature>
<dbReference type="EMBL" id="CM017610">
    <property type="protein sequence ID" value="TYI44486.1"/>
    <property type="molecule type" value="Genomic_DNA"/>
</dbReference>
<accession>A0A5D2RVC1</accession>
<name>A0A5D2RVC1_GOSTO</name>
<feature type="compositionally biased region" description="Polar residues" evidence="1">
    <location>
        <begin position="1"/>
        <end position="23"/>
    </location>
</feature>
<organism evidence="3 4">
    <name type="scientific">Gossypium tomentosum</name>
    <name type="common">Hawaiian cotton</name>
    <name type="synonym">Gossypium sandvicense</name>
    <dbReference type="NCBI Taxonomy" id="34277"/>
    <lineage>
        <taxon>Eukaryota</taxon>
        <taxon>Viridiplantae</taxon>
        <taxon>Streptophyta</taxon>
        <taxon>Embryophyta</taxon>
        <taxon>Tracheophyta</taxon>
        <taxon>Spermatophyta</taxon>
        <taxon>Magnoliopsida</taxon>
        <taxon>eudicotyledons</taxon>
        <taxon>Gunneridae</taxon>
        <taxon>Pentapetalae</taxon>
        <taxon>rosids</taxon>
        <taxon>malvids</taxon>
        <taxon>Malvales</taxon>
        <taxon>Malvaceae</taxon>
        <taxon>Malvoideae</taxon>
        <taxon>Gossypium</taxon>
    </lineage>
</organism>
<sequence>MAQNRSIARNPSSFSLRRNNPNNPDLHELRTPHALTCQLPCHDTYKQIRGQQQNRDKKERADFCIFSFFFLYFAFGYKSKRKENVMFTQTHTTKKSIQKKLEKKKFRQG</sequence>
<feature type="region of interest" description="Disordered" evidence="1">
    <location>
        <begin position="1"/>
        <end position="27"/>
    </location>
</feature>
<keyword evidence="2" id="KW-0812">Transmembrane</keyword>
<keyword evidence="2" id="KW-1133">Transmembrane helix</keyword>
<keyword evidence="4" id="KW-1185">Reference proteome</keyword>
<evidence type="ECO:0000313" key="3">
    <source>
        <dbReference type="EMBL" id="TYI44486.1"/>
    </source>
</evidence>
<dbReference type="Proteomes" id="UP000322667">
    <property type="component" value="Chromosome A01"/>
</dbReference>
<proteinExistence type="predicted"/>
<protein>
    <submittedName>
        <fullName evidence="3">Uncharacterized protein</fullName>
    </submittedName>
</protein>
<evidence type="ECO:0000256" key="1">
    <source>
        <dbReference type="SAM" id="MobiDB-lite"/>
    </source>
</evidence>
<gene>
    <name evidence="3" type="ORF">ES332_A01G240300v1</name>
</gene>
<reference evidence="3 4" key="1">
    <citation type="submission" date="2019-07" db="EMBL/GenBank/DDBJ databases">
        <title>WGS assembly of Gossypium tomentosum.</title>
        <authorList>
            <person name="Chen Z.J."/>
            <person name="Sreedasyam A."/>
            <person name="Ando A."/>
            <person name="Song Q."/>
            <person name="De L."/>
            <person name="Hulse-Kemp A."/>
            <person name="Ding M."/>
            <person name="Ye W."/>
            <person name="Kirkbride R."/>
            <person name="Jenkins J."/>
            <person name="Plott C."/>
            <person name="Lovell J."/>
            <person name="Lin Y.-M."/>
            <person name="Vaughn R."/>
            <person name="Liu B."/>
            <person name="Li W."/>
            <person name="Simpson S."/>
            <person name="Scheffler B."/>
            <person name="Saski C."/>
            <person name="Grover C."/>
            <person name="Hu G."/>
            <person name="Conover J."/>
            <person name="Carlson J."/>
            <person name="Shu S."/>
            <person name="Boston L."/>
            <person name="Williams M."/>
            <person name="Peterson D."/>
            <person name="Mcgee K."/>
            <person name="Jones D."/>
            <person name="Wendel J."/>
            <person name="Stelly D."/>
            <person name="Grimwood J."/>
            <person name="Schmutz J."/>
        </authorList>
    </citation>
    <scope>NUCLEOTIDE SEQUENCE [LARGE SCALE GENOMIC DNA]</scope>
    <source>
        <strain evidence="3">7179.01</strain>
    </source>
</reference>
<dbReference type="AlphaFoldDB" id="A0A5D2RVC1"/>
<evidence type="ECO:0000256" key="2">
    <source>
        <dbReference type="SAM" id="Phobius"/>
    </source>
</evidence>
<evidence type="ECO:0000313" key="4">
    <source>
        <dbReference type="Proteomes" id="UP000322667"/>
    </source>
</evidence>